<dbReference type="Proteomes" id="UP000585474">
    <property type="component" value="Unassembled WGS sequence"/>
</dbReference>
<gene>
    <name evidence="2" type="ORF">Acr_24g0016560</name>
</gene>
<proteinExistence type="predicted"/>
<dbReference type="EMBL" id="BJWL01000024">
    <property type="protein sequence ID" value="GFZ15466.1"/>
    <property type="molecule type" value="Genomic_DNA"/>
</dbReference>
<keyword evidence="3" id="KW-1185">Reference proteome</keyword>
<evidence type="ECO:0000313" key="3">
    <source>
        <dbReference type="Proteomes" id="UP000585474"/>
    </source>
</evidence>
<keyword evidence="1" id="KW-1133">Transmembrane helix</keyword>
<feature type="transmembrane region" description="Helical" evidence="1">
    <location>
        <begin position="103"/>
        <end position="127"/>
    </location>
</feature>
<keyword evidence="1" id="KW-0812">Transmembrane</keyword>
<evidence type="ECO:0000256" key="1">
    <source>
        <dbReference type="SAM" id="Phobius"/>
    </source>
</evidence>
<protein>
    <submittedName>
        <fullName evidence="2">Phosphoglycerate mutase-like family protein</fullName>
    </submittedName>
</protein>
<comment type="caution">
    <text evidence="2">The sequence shown here is derived from an EMBL/GenBank/DDBJ whole genome shotgun (WGS) entry which is preliminary data.</text>
</comment>
<accession>A0A7J0GXF3</accession>
<keyword evidence="1" id="KW-0472">Membrane</keyword>
<reference evidence="2 3" key="1">
    <citation type="submission" date="2019-07" db="EMBL/GenBank/DDBJ databases">
        <title>De Novo Assembly of kiwifruit Actinidia rufa.</title>
        <authorList>
            <person name="Sugita-Konishi S."/>
            <person name="Sato K."/>
            <person name="Mori E."/>
            <person name="Abe Y."/>
            <person name="Kisaki G."/>
            <person name="Hamano K."/>
            <person name="Suezawa K."/>
            <person name="Otani M."/>
            <person name="Fukuda T."/>
            <person name="Manabe T."/>
            <person name="Gomi K."/>
            <person name="Tabuchi M."/>
            <person name="Akimitsu K."/>
            <person name="Kataoka I."/>
        </authorList>
    </citation>
    <scope>NUCLEOTIDE SEQUENCE [LARGE SCALE GENOMIC DNA]</scope>
    <source>
        <strain evidence="3">cv. Fuchu</strain>
    </source>
</reference>
<dbReference type="OrthoDB" id="18042at2759"/>
<name>A0A7J0GXF3_9ERIC</name>
<sequence length="218" mass="22797">MIAIDWPSIDGGNNKGLHSMATATRRLQSMETATGGLQSTVMVPVGGSCVVRLAVMKGMSERYGARQCNVVEGLGRVTAGSTVVVYAKDEGGREKGSREWRGFLGDLLLIVVVAAAGGCGFGVWLLGVATVSGCVARIVRGGEGDGGGGRWCLSSFSCLGFGYYDDDACILRKTFLDAKAPHLSSTILPTLPWNINEQVQPYGRGLKCQGSGIIGTFG</sequence>
<evidence type="ECO:0000313" key="2">
    <source>
        <dbReference type="EMBL" id="GFZ15466.1"/>
    </source>
</evidence>
<dbReference type="AlphaFoldDB" id="A0A7J0GXF3"/>
<organism evidence="2 3">
    <name type="scientific">Actinidia rufa</name>
    <dbReference type="NCBI Taxonomy" id="165716"/>
    <lineage>
        <taxon>Eukaryota</taxon>
        <taxon>Viridiplantae</taxon>
        <taxon>Streptophyta</taxon>
        <taxon>Embryophyta</taxon>
        <taxon>Tracheophyta</taxon>
        <taxon>Spermatophyta</taxon>
        <taxon>Magnoliopsida</taxon>
        <taxon>eudicotyledons</taxon>
        <taxon>Gunneridae</taxon>
        <taxon>Pentapetalae</taxon>
        <taxon>asterids</taxon>
        <taxon>Ericales</taxon>
        <taxon>Actinidiaceae</taxon>
        <taxon>Actinidia</taxon>
    </lineage>
</organism>